<evidence type="ECO:0000313" key="14">
    <source>
        <dbReference type="Proteomes" id="UP000694546"/>
    </source>
</evidence>
<proteinExistence type="inferred from homology"/>
<dbReference type="PANTHER" id="PTHR44390:SF1">
    <property type="entry name" value="CENTROSOMAL PROTEIN OF 41 KDA"/>
    <property type="match status" value="1"/>
</dbReference>
<evidence type="ECO:0000256" key="11">
    <source>
        <dbReference type="SAM" id="MobiDB-lite"/>
    </source>
</evidence>
<evidence type="ECO:0000256" key="2">
    <source>
        <dbReference type="ARBA" id="ARBA00004300"/>
    </source>
</evidence>
<keyword evidence="9" id="KW-0966">Cell projection</keyword>
<dbReference type="GeneTree" id="ENSGT00390000002222"/>
<evidence type="ECO:0000256" key="3">
    <source>
        <dbReference type="ARBA" id="ARBA00022448"/>
    </source>
</evidence>
<dbReference type="GO" id="GO:0015031">
    <property type="term" value="P:protein transport"/>
    <property type="evidence" value="ECO:0007669"/>
    <property type="project" value="UniProtKB-KW"/>
</dbReference>
<dbReference type="CDD" id="cd00158">
    <property type="entry name" value="RHOD"/>
    <property type="match status" value="1"/>
</dbReference>
<dbReference type="PANTHER" id="PTHR44390">
    <property type="entry name" value="CENTROSOMAL PROTEIN OF 41 KDA"/>
    <property type="match status" value="1"/>
</dbReference>
<evidence type="ECO:0000259" key="12">
    <source>
        <dbReference type="PROSITE" id="PS50206"/>
    </source>
</evidence>
<keyword evidence="4" id="KW-0963">Cytoplasm</keyword>
<evidence type="ECO:0000256" key="4">
    <source>
        <dbReference type="ARBA" id="ARBA00022490"/>
    </source>
</evidence>
<evidence type="ECO:0000256" key="5">
    <source>
        <dbReference type="ARBA" id="ARBA00022794"/>
    </source>
</evidence>
<dbReference type="InterPro" id="IPR051889">
    <property type="entry name" value="CEP41"/>
</dbReference>
<name>A0A8C5CXA8_GADMO</name>
<accession>A0A8C5CXA8</accession>
<evidence type="ECO:0000256" key="10">
    <source>
        <dbReference type="ARBA" id="ARBA00038465"/>
    </source>
</evidence>
<dbReference type="GO" id="GO:0060271">
    <property type="term" value="P:cilium assembly"/>
    <property type="evidence" value="ECO:0007669"/>
    <property type="project" value="TreeGrafter"/>
</dbReference>
<keyword evidence="8" id="KW-0206">Cytoskeleton</keyword>
<feature type="domain" description="Rhodanese" evidence="12">
    <location>
        <begin position="132"/>
        <end position="229"/>
    </location>
</feature>
<evidence type="ECO:0000256" key="7">
    <source>
        <dbReference type="ARBA" id="ARBA00023069"/>
    </source>
</evidence>
<dbReference type="GO" id="GO:0036064">
    <property type="term" value="C:ciliary basal body"/>
    <property type="evidence" value="ECO:0007669"/>
    <property type="project" value="TreeGrafter"/>
</dbReference>
<feature type="compositionally biased region" description="Low complexity" evidence="11">
    <location>
        <begin position="288"/>
        <end position="323"/>
    </location>
</feature>
<dbReference type="InterPro" id="IPR036873">
    <property type="entry name" value="Rhodanese-like_dom_sf"/>
</dbReference>
<evidence type="ECO:0000256" key="9">
    <source>
        <dbReference type="ARBA" id="ARBA00023273"/>
    </source>
</evidence>
<keyword evidence="5" id="KW-0970">Cilium biogenesis/degradation</keyword>
<sequence>MSSQRSIGNTEYLKKRIPQNPRYQHVRTRLDTGCSLSKYMERLEDIKKNYRYRNDEIFKRLKVTTFAQLVLQVASISDLNEGRKVKWFPPPPPPHSVIGGVGELDLERNGRATTVRMTPELSPPRWAERPYPDCPYLLLDMRERDQYDQCHIISAYSHPIALLSRTMNPFTKEVLEYKNAAGKIIIVYDEDERIASQAATVMCQRGFDNLFMLSGGLKVIGQKFGAGMLAGPLPPACQPSSATPGGRKKRCDASQLPSPTAAHAAVERRWRFTCDDLDKIQQQLEDNLLSGPSSRMSSRLSSSGGQSKASSARSRLGSSMSAKDSARDSSSRPWK</sequence>
<keyword evidence="14" id="KW-1185">Reference proteome</keyword>
<dbReference type="AlphaFoldDB" id="A0A8C5CXA8"/>
<protein>
    <submittedName>
        <fullName evidence="13">Centrosomal protein 41</fullName>
    </submittedName>
</protein>
<feature type="region of interest" description="Disordered" evidence="11">
    <location>
        <begin position="285"/>
        <end position="335"/>
    </location>
</feature>
<dbReference type="PROSITE" id="PS50206">
    <property type="entry name" value="RHODANESE_3"/>
    <property type="match status" value="1"/>
</dbReference>
<evidence type="ECO:0000256" key="8">
    <source>
        <dbReference type="ARBA" id="ARBA00023212"/>
    </source>
</evidence>
<evidence type="ECO:0000313" key="13">
    <source>
        <dbReference type="Ensembl" id="ENSGMOP00000066614.1"/>
    </source>
</evidence>
<dbReference type="Ensembl" id="ENSGMOT00000039369.1">
    <property type="protein sequence ID" value="ENSGMOP00000066614.1"/>
    <property type="gene ID" value="ENSGMOG00000010629.2"/>
</dbReference>
<evidence type="ECO:0000256" key="1">
    <source>
        <dbReference type="ARBA" id="ARBA00004120"/>
    </source>
</evidence>
<feature type="compositionally biased region" description="Basic and acidic residues" evidence="11">
    <location>
        <begin position="324"/>
        <end position="335"/>
    </location>
</feature>
<evidence type="ECO:0000256" key="6">
    <source>
        <dbReference type="ARBA" id="ARBA00022927"/>
    </source>
</evidence>
<dbReference type="SMART" id="SM00450">
    <property type="entry name" value="RHOD"/>
    <property type="match status" value="1"/>
</dbReference>
<comment type="similarity">
    <text evidence="10">Belongs to the CEP41 family.</text>
</comment>
<dbReference type="GO" id="GO:0005813">
    <property type="term" value="C:centrosome"/>
    <property type="evidence" value="ECO:0007669"/>
    <property type="project" value="UniProtKB-SubCell"/>
</dbReference>
<feature type="region of interest" description="Disordered" evidence="11">
    <location>
        <begin position="237"/>
        <end position="262"/>
    </location>
</feature>
<reference evidence="13" key="2">
    <citation type="submission" date="2025-09" db="UniProtKB">
        <authorList>
            <consortium name="Ensembl"/>
        </authorList>
    </citation>
    <scope>IDENTIFICATION</scope>
</reference>
<comment type="subcellular location">
    <subcellularLocation>
        <location evidence="1">Cytoplasm</location>
        <location evidence="1">Cytoskeleton</location>
        <location evidence="1">Cilium basal body</location>
    </subcellularLocation>
    <subcellularLocation>
        <location evidence="2">Cytoplasm</location>
        <location evidence="2">Cytoskeleton</location>
        <location evidence="2">Microtubule organizing center</location>
        <location evidence="2">Centrosome</location>
    </subcellularLocation>
</comment>
<dbReference type="Pfam" id="PF00581">
    <property type="entry name" value="Rhodanese"/>
    <property type="match status" value="1"/>
</dbReference>
<gene>
    <name evidence="13" type="primary">cep41</name>
</gene>
<dbReference type="Proteomes" id="UP000694546">
    <property type="component" value="Chromosome 9"/>
</dbReference>
<keyword evidence="3" id="KW-0813">Transport</keyword>
<reference evidence="13" key="1">
    <citation type="submission" date="2025-08" db="UniProtKB">
        <authorList>
            <consortium name="Ensembl"/>
        </authorList>
    </citation>
    <scope>IDENTIFICATION</scope>
</reference>
<dbReference type="SUPFAM" id="SSF52821">
    <property type="entry name" value="Rhodanese/Cell cycle control phosphatase"/>
    <property type="match status" value="1"/>
</dbReference>
<keyword evidence="7" id="KW-0969">Cilium</keyword>
<dbReference type="InterPro" id="IPR001763">
    <property type="entry name" value="Rhodanese-like_dom"/>
</dbReference>
<keyword evidence="6" id="KW-0653">Protein transport</keyword>
<dbReference type="Gene3D" id="3.40.250.10">
    <property type="entry name" value="Rhodanese-like domain"/>
    <property type="match status" value="1"/>
</dbReference>
<organism evidence="13 14">
    <name type="scientific">Gadus morhua</name>
    <name type="common">Atlantic cod</name>
    <dbReference type="NCBI Taxonomy" id="8049"/>
    <lineage>
        <taxon>Eukaryota</taxon>
        <taxon>Metazoa</taxon>
        <taxon>Chordata</taxon>
        <taxon>Craniata</taxon>
        <taxon>Vertebrata</taxon>
        <taxon>Euteleostomi</taxon>
        <taxon>Actinopterygii</taxon>
        <taxon>Neopterygii</taxon>
        <taxon>Teleostei</taxon>
        <taxon>Neoteleostei</taxon>
        <taxon>Acanthomorphata</taxon>
        <taxon>Zeiogadaria</taxon>
        <taxon>Gadariae</taxon>
        <taxon>Gadiformes</taxon>
        <taxon>Gadoidei</taxon>
        <taxon>Gadidae</taxon>
        <taxon>Gadus</taxon>
    </lineage>
</organism>